<dbReference type="Proteomes" id="UP000054683">
    <property type="component" value="Unassembled WGS sequence"/>
</dbReference>
<evidence type="ECO:0000313" key="2">
    <source>
        <dbReference type="EMBL" id="SAL55647.1"/>
    </source>
</evidence>
<organism evidence="2 3">
    <name type="scientific">Caballeronia udeis</name>
    <dbReference type="NCBI Taxonomy" id="1232866"/>
    <lineage>
        <taxon>Bacteria</taxon>
        <taxon>Pseudomonadati</taxon>
        <taxon>Pseudomonadota</taxon>
        <taxon>Betaproteobacteria</taxon>
        <taxon>Burkholderiales</taxon>
        <taxon>Burkholderiaceae</taxon>
        <taxon>Caballeronia</taxon>
    </lineage>
</organism>
<feature type="region of interest" description="Disordered" evidence="1">
    <location>
        <begin position="53"/>
        <end position="86"/>
    </location>
</feature>
<sequence>MTADQINSAVAAFREQEMTKVHAKVNSTPFWRQNERLAAELQALDARTERYRASLGVPDDQPEVTQSIAQDQADEPPVPTVKPGAK</sequence>
<protein>
    <submittedName>
        <fullName evidence="2">Uncharacterized protein</fullName>
    </submittedName>
</protein>
<dbReference type="AlphaFoldDB" id="A0A158IGP3"/>
<dbReference type="EMBL" id="FCOK02000050">
    <property type="protein sequence ID" value="SAL55647.1"/>
    <property type="molecule type" value="Genomic_DNA"/>
</dbReference>
<name>A0A158IGP3_9BURK</name>
<evidence type="ECO:0000256" key="1">
    <source>
        <dbReference type="SAM" id="MobiDB-lite"/>
    </source>
</evidence>
<gene>
    <name evidence="2" type="ORF">AWB69_05979</name>
</gene>
<proteinExistence type="predicted"/>
<dbReference type="RefSeq" id="WP_062090293.1">
    <property type="nucleotide sequence ID" value="NZ_FCOK02000050.1"/>
</dbReference>
<accession>A0A158IGP3</accession>
<reference evidence="2 3" key="1">
    <citation type="submission" date="2016-01" db="EMBL/GenBank/DDBJ databases">
        <authorList>
            <person name="Oliw E.H."/>
        </authorList>
    </citation>
    <scope>NUCLEOTIDE SEQUENCE [LARGE SCALE GENOMIC DNA]</scope>
    <source>
        <strain evidence="2">LMG 27134</strain>
    </source>
</reference>
<evidence type="ECO:0000313" key="3">
    <source>
        <dbReference type="Proteomes" id="UP000054683"/>
    </source>
</evidence>